<reference evidence="1 2" key="1">
    <citation type="submission" date="2018-04" db="EMBL/GenBank/DDBJ databases">
        <title>Polynucleobacter sp. LimPoW16 genome.</title>
        <authorList>
            <person name="Hahn M.W."/>
        </authorList>
    </citation>
    <scope>NUCLEOTIDE SEQUENCE [LARGE SCALE GENOMIC DNA]</scope>
    <source>
        <strain evidence="1 2">LimPoW16</strain>
    </source>
</reference>
<dbReference type="Gene3D" id="1.10.10.10">
    <property type="entry name" value="Winged helix-like DNA-binding domain superfamily/Winged helix DNA-binding domain"/>
    <property type="match status" value="1"/>
</dbReference>
<dbReference type="Proteomes" id="UP000500806">
    <property type="component" value="Chromosome"/>
</dbReference>
<proteinExistence type="predicted"/>
<accession>A0A6M9PHU9</accession>
<dbReference type="AlphaFoldDB" id="A0A6M9PHU9"/>
<keyword evidence="2" id="KW-1185">Reference proteome</keyword>
<dbReference type="EMBL" id="CP028941">
    <property type="protein sequence ID" value="QKM62430.1"/>
    <property type="molecule type" value="Genomic_DNA"/>
</dbReference>
<protein>
    <recommendedName>
        <fullName evidence="3">Winged helix DNA-binding domain-containing protein</fullName>
    </recommendedName>
</protein>
<dbReference type="InterPro" id="IPR036390">
    <property type="entry name" value="WH_DNA-bd_sf"/>
</dbReference>
<evidence type="ECO:0000313" key="2">
    <source>
        <dbReference type="Proteomes" id="UP000500806"/>
    </source>
</evidence>
<organism evidence="1 2">
    <name type="scientific">Polynucleobacter antarcticus</name>
    <dbReference type="NCBI Taxonomy" id="1743162"/>
    <lineage>
        <taxon>Bacteria</taxon>
        <taxon>Pseudomonadati</taxon>
        <taxon>Pseudomonadota</taxon>
        <taxon>Betaproteobacteria</taxon>
        <taxon>Burkholderiales</taxon>
        <taxon>Burkholderiaceae</taxon>
        <taxon>Polynucleobacter</taxon>
    </lineage>
</organism>
<evidence type="ECO:0000313" key="1">
    <source>
        <dbReference type="EMBL" id="QKM62430.1"/>
    </source>
</evidence>
<name>A0A6M9PHU9_9BURK</name>
<dbReference type="SUPFAM" id="SSF46785">
    <property type="entry name" value="Winged helix' DNA-binding domain"/>
    <property type="match status" value="1"/>
</dbReference>
<dbReference type="KEGG" id="pani:DCO16_04755"/>
<sequence>MEQGPSFPKLDDIERKLLNSIAEASLDGKPFLISDVIFANSIGSPATLSRRLTNLVNKELIVYSSDGDNRKKFLELTPKSKKYFAKLDELINAASAKKTR</sequence>
<evidence type="ECO:0008006" key="3">
    <source>
        <dbReference type="Google" id="ProtNLM"/>
    </source>
</evidence>
<dbReference type="InterPro" id="IPR036388">
    <property type="entry name" value="WH-like_DNA-bd_sf"/>
</dbReference>
<gene>
    <name evidence="1" type="ORF">DCO16_04755</name>
</gene>